<dbReference type="PANTHER" id="PTHR20854:SF4">
    <property type="entry name" value="INOSITOL-1-MONOPHOSPHATASE-RELATED"/>
    <property type="match status" value="1"/>
</dbReference>
<evidence type="ECO:0000313" key="10">
    <source>
        <dbReference type="Proteomes" id="UP001595555"/>
    </source>
</evidence>
<dbReference type="PANTHER" id="PTHR20854">
    <property type="entry name" value="INOSITOL MONOPHOSPHATASE"/>
    <property type="match status" value="1"/>
</dbReference>
<dbReference type="PROSITE" id="PS00629">
    <property type="entry name" value="IMP_1"/>
    <property type="match status" value="1"/>
</dbReference>
<keyword evidence="7 8" id="KW-0460">Magnesium</keyword>
<dbReference type="InterPro" id="IPR033942">
    <property type="entry name" value="IMPase"/>
</dbReference>
<evidence type="ECO:0000256" key="2">
    <source>
        <dbReference type="ARBA" id="ARBA00001946"/>
    </source>
</evidence>
<comment type="similarity">
    <text evidence="3 8">Belongs to the inositol monophosphatase superfamily.</text>
</comment>
<evidence type="ECO:0000256" key="3">
    <source>
        <dbReference type="ARBA" id="ARBA00009759"/>
    </source>
</evidence>
<dbReference type="Proteomes" id="UP001595555">
    <property type="component" value="Unassembled WGS sequence"/>
</dbReference>
<dbReference type="SUPFAM" id="SSF56655">
    <property type="entry name" value="Carbohydrate phosphatase"/>
    <property type="match status" value="1"/>
</dbReference>
<dbReference type="PROSITE" id="PS00630">
    <property type="entry name" value="IMP_2"/>
    <property type="match status" value="1"/>
</dbReference>
<dbReference type="PRINTS" id="PR01959">
    <property type="entry name" value="SBIMPHPHTASE"/>
</dbReference>
<dbReference type="EC" id="3.1.3.25" evidence="8"/>
<proteinExistence type="inferred from homology"/>
<keyword evidence="5 8" id="KW-0378">Hydrolase</keyword>
<evidence type="ECO:0000256" key="4">
    <source>
        <dbReference type="ARBA" id="ARBA00022723"/>
    </source>
</evidence>
<dbReference type="InterPro" id="IPR020583">
    <property type="entry name" value="Inositol_monoP_metal-BS"/>
</dbReference>
<dbReference type="Gene3D" id="3.30.540.10">
    <property type="entry name" value="Fructose-1,6-Bisphosphatase, subunit A, domain 1"/>
    <property type="match status" value="1"/>
</dbReference>
<dbReference type="Gene3D" id="3.40.190.80">
    <property type="match status" value="1"/>
</dbReference>
<comment type="cofactor">
    <cofactor evidence="2 8">
        <name>Mg(2+)</name>
        <dbReference type="ChEBI" id="CHEBI:18420"/>
    </cofactor>
</comment>
<keyword evidence="10" id="KW-1185">Reference proteome</keyword>
<dbReference type="Pfam" id="PF00459">
    <property type="entry name" value="Inositol_P"/>
    <property type="match status" value="1"/>
</dbReference>
<sequence>MEPMLTIALRAGRKAAELIERAFERVDLLTIETKSRNDYVTEVDKAAEKEIIYHLRKAYPDHSIRGEEGGHQAGKNPDYEWIIDPLDGTTNFIHGVPHFSISIACKYKGQIEHAVVIDPIKREEFTASRGRGAALNGRRLRVSSRRTLEGSLIGTGIPFSGYALEHIGPYLACVQEIAGQTSGIRRCGSAALDLAYVAAGRFDAFWEMNLNEWDIAGGVLLVKEAGGLVSDFNGGVDYLETGHIVCGSPKVFKPILQIVQKNLGHLK</sequence>
<comment type="caution">
    <text evidence="9">The sequence shown here is derived from an EMBL/GenBank/DDBJ whole genome shotgun (WGS) entry which is preliminary data.</text>
</comment>
<protein>
    <recommendedName>
        <fullName evidence="8">Inositol-1-monophosphatase</fullName>
        <ecNumber evidence="8">3.1.3.25</ecNumber>
    </recommendedName>
</protein>
<evidence type="ECO:0000256" key="7">
    <source>
        <dbReference type="ARBA" id="ARBA00022842"/>
    </source>
</evidence>
<dbReference type="EMBL" id="JBHRTF010000006">
    <property type="protein sequence ID" value="MFC3116814.1"/>
    <property type="molecule type" value="Genomic_DNA"/>
</dbReference>
<keyword evidence="6" id="KW-0889">Transcription antitermination</keyword>
<dbReference type="InterPro" id="IPR020550">
    <property type="entry name" value="Inositol_monophosphatase_CS"/>
</dbReference>
<keyword evidence="6" id="KW-0804">Transcription</keyword>
<organism evidence="9 10">
    <name type="scientific">Cellvibrio fontiphilus</name>
    <dbReference type="NCBI Taxonomy" id="1815559"/>
    <lineage>
        <taxon>Bacteria</taxon>
        <taxon>Pseudomonadati</taxon>
        <taxon>Pseudomonadota</taxon>
        <taxon>Gammaproteobacteria</taxon>
        <taxon>Cellvibrionales</taxon>
        <taxon>Cellvibrionaceae</taxon>
        <taxon>Cellvibrio</taxon>
    </lineage>
</organism>
<comment type="catalytic activity">
    <reaction evidence="1 8">
        <text>a myo-inositol phosphate + H2O = myo-inositol + phosphate</text>
        <dbReference type="Rhea" id="RHEA:24056"/>
        <dbReference type="ChEBI" id="CHEBI:15377"/>
        <dbReference type="ChEBI" id="CHEBI:17268"/>
        <dbReference type="ChEBI" id="CHEBI:43474"/>
        <dbReference type="ChEBI" id="CHEBI:84139"/>
        <dbReference type="EC" id="3.1.3.25"/>
    </reaction>
</comment>
<dbReference type="RefSeq" id="WP_324259161.1">
    <property type="nucleotide sequence ID" value="NZ_JAYKTU010000005.1"/>
</dbReference>
<dbReference type="InterPro" id="IPR022337">
    <property type="entry name" value="Inositol_monophosphatase_SuhB"/>
</dbReference>
<dbReference type="InterPro" id="IPR000760">
    <property type="entry name" value="Inositol_monophosphatase-like"/>
</dbReference>
<evidence type="ECO:0000256" key="1">
    <source>
        <dbReference type="ARBA" id="ARBA00001033"/>
    </source>
</evidence>
<reference evidence="10" key="1">
    <citation type="journal article" date="2019" name="Int. J. Syst. Evol. Microbiol.">
        <title>The Global Catalogue of Microorganisms (GCM) 10K type strain sequencing project: providing services to taxonomists for standard genome sequencing and annotation.</title>
        <authorList>
            <consortium name="The Broad Institute Genomics Platform"/>
            <consortium name="The Broad Institute Genome Sequencing Center for Infectious Disease"/>
            <person name="Wu L."/>
            <person name="Ma J."/>
        </authorList>
    </citation>
    <scope>NUCLEOTIDE SEQUENCE [LARGE SCALE GENOMIC DNA]</scope>
    <source>
        <strain evidence="10">KCTC 52237</strain>
    </source>
</reference>
<evidence type="ECO:0000313" key="9">
    <source>
        <dbReference type="EMBL" id="MFC3116814.1"/>
    </source>
</evidence>
<evidence type="ECO:0000256" key="8">
    <source>
        <dbReference type="RuleBase" id="RU364068"/>
    </source>
</evidence>
<evidence type="ECO:0000256" key="5">
    <source>
        <dbReference type="ARBA" id="ARBA00022801"/>
    </source>
</evidence>
<dbReference type="PRINTS" id="PR00377">
    <property type="entry name" value="IMPHPHTASES"/>
</dbReference>
<name>A0ABV7FLP7_9GAMM</name>
<gene>
    <name evidence="9" type="ORF">ACFODX_14690</name>
</gene>
<accession>A0ABV7FLP7</accession>
<keyword evidence="4 8" id="KW-0479">Metal-binding</keyword>
<keyword evidence="6" id="KW-0805">Transcription regulation</keyword>
<dbReference type="CDD" id="cd01639">
    <property type="entry name" value="IMPase"/>
    <property type="match status" value="1"/>
</dbReference>
<evidence type="ECO:0000256" key="6">
    <source>
        <dbReference type="ARBA" id="ARBA00022814"/>
    </source>
</evidence>